<evidence type="ECO:0000256" key="1">
    <source>
        <dbReference type="SAM" id="MobiDB-lite"/>
    </source>
</evidence>
<dbReference type="GeneID" id="20203245"/>
<name>T1F346_HELRO</name>
<proteinExistence type="predicted"/>
<dbReference type="CTD" id="20203245"/>
<gene>
    <name evidence="4" type="primary">20203245</name>
    <name evidence="3" type="ORF">HELRODRAFT_170496</name>
</gene>
<keyword evidence="5" id="KW-1185">Reference proteome</keyword>
<protein>
    <submittedName>
        <fullName evidence="3 4">Uncharacterized protein</fullName>
    </submittedName>
</protein>
<dbReference type="KEGG" id="hro:HELRODRAFT_170496"/>
<dbReference type="RefSeq" id="XP_009014563.1">
    <property type="nucleotide sequence ID" value="XM_009016315.1"/>
</dbReference>
<reference evidence="3 5" key="2">
    <citation type="journal article" date="2013" name="Nature">
        <title>Insights into bilaterian evolution from three spiralian genomes.</title>
        <authorList>
            <person name="Simakov O."/>
            <person name="Marletaz F."/>
            <person name="Cho S.J."/>
            <person name="Edsinger-Gonzales E."/>
            <person name="Havlak P."/>
            <person name="Hellsten U."/>
            <person name="Kuo D.H."/>
            <person name="Larsson T."/>
            <person name="Lv J."/>
            <person name="Arendt D."/>
            <person name="Savage R."/>
            <person name="Osoegawa K."/>
            <person name="de Jong P."/>
            <person name="Grimwood J."/>
            <person name="Chapman J.A."/>
            <person name="Shapiro H."/>
            <person name="Aerts A."/>
            <person name="Otillar R.P."/>
            <person name="Terry A.Y."/>
            <person name="Boore J.L."/>
            <person name="Grigoriev I.V."/>
            <person name="Lindberg D.R."/>
            <person name="Seaver E.C."/>
            <person name="Weisblat D.A."/>
            <person name="Putnam N.H."/>
            <person name="Rokhsar D.S."/>
        </authorList>
    </citation>
    <scope>NUCLEOTIDE SEQUENCE</scope>
</reference>
<feature type="transmembrane region" description="Helical" evidence="2">
    <location>
        <begin position="7"/>
        <end position="26"/>
    </location>
</feature>
<dbReference type="AlphaFoldDB" id="T1F346"/>
<keyword evidence="2" id="KW-0472">Membrane</keyword>
<dbReference type="EMBL" id="AMQM01003573">
    <property type="status" value="NOT_ANNOTATED_CDS"/>
    <property type="molecule type" value="Genomic_DNA"/>
</dbReference>
<dbReference type="InParanoid" id="T1F346"/>
<evidence type="ECO:0000313" key="5">
    <source>
        <dbReference type="Proteomes" id="UP000015101"/>
    </source>
</evidence>
<feature type="transmembrane region" description="Helical" evidence="2">
    <location>
        <begin position="60"/>
        <end position="84"/>
    </location>
</feature>
<evidence type="ECO:0000313" key="4">
    <source>
        <dbReference type="EnsemblMetazoa" id="HelroP170496"/>
    </source>
</evidence>
<evidence type="ECO:0000256" key="2">
    <source>
        <dbReference type="SAM" id="Phobius"/>
    </source>
</evidence>
<evidence type="ECO:0000313" key="3">
    <source>
        <dbReference type="EMBL" id="ESO07185.1"/>
    </source>
</evidence>
<organism evidence="4 5">
    <name type="scientific">Helobdella robusta</name>
    <name type="common">Californian leech</name>
    <dbReference type="NCBI Taxonomy" id="6412"/>
    <lineage>
        <taxon>Eukaryota</taxon>
        <taxon>Metazoa</taxon>
        <taxon>Spiralia</taxon>
        <taxon>Lophotrochozoa</taxon>
        <taxon>Annelida</taxon>
        <taxon>Clitellata</taxon>
        <taxon>Hirudinea</taxon>
        <taxon>Rhynchobdellida</taxon>
        <taxon>Glossiphoniidae</taxon>
        <taxon>Helobdella</taxon>
    </lineage>
</organism>
<keyword evidence="2" id="KW-0812">Transmembrane</keyword>
<feature type="compositionally biased region" description="Basic and acidic residues" evidence="1">
    <location>
        <begin position="40"/>
        <end position="51"/>
    </location>
</feature>
<reference evidence="4" key="3">
    <citation type="submission" date="2015-06" db="UniProtKB">
        <authorList>
            <consortium name="EnsemblMetazoa"/>
        </authorList>
    </citation>
    <scope>IDENTIFICATION</scope>
</reference>
<reference evidence="5" key="1">
    <citation type="submission" date="2012-12" db="EMBL/GenBank/DDBJ databases">
        <authorList>
            <person name="Hellsten U."/>
            <person name="Grimwood J."/>
            <person name="Chapman J.A."/>
            <person name="Shapiro H."/>
            <person name="Aerts A."/>
            <person name="Otillar R.P."/>
            <person name="Terry A.Y."/>
            <person name="Boore J.L."/>
            <person name="Simakov O."/>
            <person name="Marletaz F."/>
            <person name="Cho S.-J."/>
            <person name="Edsinger-Gonzales E."/>
            <person name="Havlak P."/>
            <person name="Kuo D.-H."/>
            <person name="Larsson T."/>
            <person name="Lv J."/>
            <person name="Arendt D."/>
            <person name="Savage R."/>
            <person name="Osoegawa K."/>
            <person name="de Jong P."/>
            <person name="Lindberg D.R."/>
            <person name="Seaver E.C."/>
            <person name="Weisblat D.A."/>
            <person name="Putnam N.H."/>
            <person name="Grigoriev I.V."/>
            <person name="Rokhsar D.S."/>
        </authorList>
    </citation>
    <scope>NUCLEOTIDE SEQUENCE</scope>
</reference>
<dbReference type="EMBL" id="KB096222">
    <property type="protein sequence ID" value="ESO07185.1"/>
    <property type="molecule type" value="Genomic_DNA"/>
</dbReference>
<feature type="region of interest" description="Disordered" evidence="1">
    <location>
        <begin position="31"/>
        <end position="51"/>
    </location>
</feature>
<dbReference type="Proteomes" id="UP000015101">
    <property type="component" value="Unassembled WGS sequence"/>
</dbReference>
<sequence>MSKHPLTIYNILSSVFFITLTFTYAISKDTVTPKGENPNPDDKPSQKDEDGGKSVWASHWALFMGVLIFIAVSMVLAMVLCICLKVCRKKKGGFPQPETIVTEEPARLTSYGQVQQQAMSENSNGLGGPLPVDEESGWIIPLDQMTSEELDQTEAALSKV</sequence>
<dbReference type="EnsemblMetazoa" id="HelroT170496">
    <property type="protein sequence ID" value="HelroP170496"/>
    <property type="gene ID" value="HelroG170496"/>
</dbReference>
<keyword evidence="2" id="KW-1133">Transmembrane helix</keyword>
<accession>T1F346</accession>
<dbReference type="HOGENOM" id="CLU_1654022_0_0_1"/>